<protein>
    <submittedName>
        <fullName evidence="1">Uncharacterized protein</fullName>
    </submittedName>
</protein>
<dbReference type="InterPro" id="IPR010690">
    <property type="entry name" value="YqfD"/>
</dbReference>
<sequence>MKKIPVVEKIKERTGNKVKNIFIQIGNKKIFFKKEMNNFSNYDKIVNKKGFFITEECFEIQEKNKAIDKKKVIDNYSKEMIKKIKQSLDKNTEVVDEIVEEKAENEYIILRVLVVGEENIASQEKNN</sequence>
<proteinExistence type="predicted"/>
<name>A0A645E526_9ZZZZ</name>
<dbReference type="Pfam" id="PF06898">
    <property type="entry name" value="YqfD"/>
    <property type="match status" value="1"/>
</dbReference>
<accession>A0A645E526</accession>
<organism evidence="1">
    <name type="scientific">bioreactor metagenome</name>
    <dbReference type="NCBI Taxonomy" id="1076179"/>
    <lineage>
        <taxon>unclassified sequences</taxon>
        <taxon>metagenomes</taxon>
        <taxon>ecological metagenomes</taxon>
    </lineage>
</organism>
<gene>
    <name evidence="1" type="ORF">SDC9_143846</name>
</gene>
<dbReference type="EMBL" id="VSSQ01043037">
    <property type="protein sequence ID" value="MPM96681.1"/>
    <property type="molecule type" value="Genomic_DNA"/>
</dbReference>
<comment type="caution">
    <text evidence="1">The sequence shown here is derived from an EMBL/GenBank/DDBJ whole genome shotgun (WGS) entry which is preliminary data.</text>
</comment>
<reference evidence="1" key="1">
    <citation type="submission" date="2019-08" db="EMBL/GenBank/DDBJ databases">
        <authorList>
            <person name="Kucharzyk K."/>
            <person name="Murdoch R.W."/>
            <person name="Higgins S."/>
            <person name="Loffler F."/>
        </authorList>
    </citation>
    <scope>NUCLEOTIDE SEQUENCE</scope>
</reference>
<evidence type="ECO:0000313" key="1">
    <source>
        <dbReference type="EMBL" id="MPM96681.1"/>
    </source>
</evidence>
<dbReference type="AlphaFoldDB" id="A0A645E526"/>